<evidence type="ECO:0008006" key="4">
    <source>
        <dbReference type="Google" id="ProtNLM"/>
    </source>
</evidence>
<organism evidence="2 3">
    <name type="scientific">Blattamonas nauphoetae</name>
    <dbReference type="NCBI Taxonomy" id="2049346"/>
    <lineage>
        <taxon>Eukaryota</taxon>
        <taxon>Metamonada</taxon>
        <taxon>Preaxostyla</taxon>
        <taxon>Oxymonadida</taxon>
        <taxon>Blattamonas</taxon>
    </lineage>
</organism>
<dbReference type="EMBL" id="JARBJD010000158">
    <property type="protein sequence ID" value="KAK2949361.1"/>
    <property type="molecule type" value="Genomic_DNA"/>
</dbReference>
<sequence>MGHSSSSLRKTKTKSNPAIAEQTQSRNAPAQQFTLPPLLFSSRSLFAIENTTITRSTKPPDRPRYTNNCPLLLKTPISQGILSVTITVLSLPRRRNHFGVVWFGLLDSIAAVPKFREALGYNVKDSVSLTSSIGDLYRNAPSTGHEEQFAACHSDLREGDCVRMEVDMESTPRTVQFFVNGQSGYSFVSGLPPSVRIGQNCYFAEDCAPSEMDPLELGLYSASEKTNRRFKMAKQQLRFLFYLFQLSVKSIRWILQ</sequence>
<reference evidence="2 3" key="1">
    <citation type="journal article" date="2022" name="bioRxiv">
        <title>Genomics of Preaxostyla Flagellates Illuminates Evolutionary Transitions and the Path Towards Mitochondrial Loss.</title>
        <authorList>
            <person name="Novak L.V.F."/>
            <person name="Treitli S.C."/>
            <person name="Pyrih J."/>
            <person name="Halakuc P."/>
            <person name="Pipaliya S.V."/>
            <person name="Vacek V."/>
            <person name="Brzon O."/>
            <person name="Soukal P."/>
            <person name="Eme L."/>
            <person name="Dacks J.B."/>
            <person name="Karnkowska A."/>
            <person name="Elias M."/>
            <person name="Hampl V."/>
        </authorList>
    </citation>
    <scope>NUCLEOTIDE SEQUENCE [LARGE SCALE GENOMIC DNA]</scope>
    <source>
        <strain evidence="2">NAU3</strain>
        <tissue evidence="2">Gut</tissue>
    </source>
</reference>
<evidence type="ECO:0000256" key="1">
    <source>
        <dbReference type="SAM" id="MobiDB-lite"/>
    </source>
</evidence>
<accession>A0ABQ9XGG1</accession>
<evidence type="ECO:0000313" key="2">
    <source>
        <dbReference type="EMBL" id="KAK2949361.1"/>
    </source>
</evidence>
<name>A0ABQ9XGG1_9EUKA</name>
<proteinExistence type="predicted"/>
<evidence type="ECO:0000313" key="3">
    <source>
        <dbReference type="Proteomes" id="UP001281761"/>
    </source>
</evidence>
<protein>
    <recommendedName>
        <fullName evidence="4">B30.2/SPRY domain-containing protein</fullName>
    </recommendedName>
</protein>
<feature type="region of interest" description="Disordered" evidence="1">
    <location>
        <begin position="1"/>
        <end position="28"/>
    </location>
</feature>
<gene>
    <name evidence="2" type="ORF">BLNAU_15741</name>
</gene>
<comment type="caution">
    <text evidence="2">The sequence shown here is derived from an EMBL/GenBank/DDBJ whole genome shotgun (WGS) entry which is preliminary data.</text>
</comment>
<keyword evidence="3" id="KW-1185">Reference proteome</keyword>
<dbReference type="Proteomes" id="UP001281761">
    <property type="component" value="Unassembled WGS sequence"/>
</dbReference>